<reference evidence="2 3" key="1">
    <citation type="submission" date="2019-08" db="EMBL/GenBank/DDBJ databases">
        <title>Draft genome sequences of two oriental melons (Cucumis melo L. var makuwa).</title>
        <authorList>
            <person name="Kwon S.-Y."/>
        </authorList>
    </citation>
    <scope>NUCLEOTIDE SEQUENCE [LARGE SCALE GENOMIC DNA]</scope>
    <source>
        <strain evidence="3">cv. SW 3</strain>
        <tissue evidence="2">Leaf</tissue>
    </source>
</reference>
<dbReference type="PANTHER" id="PTHR33437">
    <property type="entry name" value="OS06G0361200 PROTEIN"/>
    <property type="match status" value="1"/>
</dbReference>
<dbReference type="EMBL" id="SSTE01014001">
    <property type="protein sequence ID" value="KAA0046569.1"/>
    <property type="molecule type" value="Genomic_DNA"/>
</dbReference>
<dbReference type="InterPro" id="IPR005162">
    <property type="entry name" value="Retrotrans_gag_dom"/>
</dbReference>
<dbReference type="Proteomes" id="UP000321393">
    <property type="component" value="Unassembled WGS sequence"/>
</dbReference>
<organism evidence="2 3">
    <name type="scientific">Cucumis melo var. makuwa</name>
    <name type="common">Oriental melon</name>
    <dbReference type="NCBI Taxonomy" id="1194695"/>
    <lineage>
        <taxon>Eukaryota</taxon>
        <taxon>Viridiplantae</taxon>
        <taxon>Streptophyta</taxon>
        <taxon>Embryophyta</taxon>
        <taxon>Tracheophyta</taxon>
        <taxon>Spermatophyta</taxon>
        <taxon>Magnoliopsida</taxon>
        <taxon>eudicotyledons</taxon>
        <taxon>Gunneridae</taxon>
        <taxon>Pentapetalae</taxon>
        <taxon>rosids</taxon>
        <taxon>fabids</taxon>
        <taxon>Cucurbitales</taxon>
        <taxon>Cucurbitaceae</taxon>
        <taxon>Benincaseae</taxon>
        <taxon>Cucumis</taxon>
    </lineage>
</organism>
<gene>
    <name evidence="2" type="ORF">E6C27_scaffold114G00970</name>
</gene>
<evidence type="ECO:0000313" key="2">
    <source>
        <dbReference type="EMBL" id="KAA0046569.1"/>
    </source>
</evidence>
<comment type="caution">
    <text evidence="2">The sequence shown here is derived from an EMBL/GenBank/DDBJ whole genome shotgun (WGS) entry which is preliminary data.</text>
</comment>
<protein>
    <submittedName>
        <fullName evidence="2">Ty3-gypsy retrotransposon protein</fullName>
    </submittedName>
</protein>
<proteinExistence type="predicted"/>
<name>A0A5A7TZA6_CUCMM</name>
<evidence type="ECO:0000259" key="1">
    <source>
        <dbReference type="Pfam" id="PF03732"/>
    </source>
</evidence>
<feature type="domain" description="Retrotransposon gag" evidence="1">
    <location>
        <begin position="121"/>
        <end position="197"/>
    </location>
</feature>
<dbReference type="Pfam" id="PF03732">
    <property type="entry name" value="Retrotrans_gag"/>
    <property type="match status" value="1"/>
</dbReference>
<accession>A0A5A7TZA6</accession>
<dbReference type="PANTHER" id="PTHR33437:SF2">
    <property type="entry name" value="OS06G0361200 PROTEIN"/>
    <property type="match status" value="1"/>
</dbReference>
<evidence type="ECO:0000313" key="3">
    <source>
        <dbReference type="Proteomes" id="UP000321393"/>
    </source>
</evidence>
<dbReference type="AlphaFoldDB" id="A0A5A7TZA6"/>
<dbReference type="OrthoDB" id="1740536at2759"/>
<sequence length="220" mass="26023">MQQESGVTRRERHRPRFYYVKVGNVIRVIGEKGIALSAKSEAFGRILPEEVYTPKRLRSLRLKWKSFAKREKKSYSYSLGVRGAISREQFDGKGNFKQHIVCFVETCDNVGLRGDQLVRQFVRSLKENAFEWYADLELEVINDWEQLKKEFFNRFYSTRRVVSMMESTNTKQLKREPVIDYINRQRALFLDCKDKITELSTSWRCAPKACTTNFSIFCRE</sequence>